<accession>A0A6A4S8I6</accession>
<dbReference type="Proteomes" id="UP000438429">
    <property type="component" value="Unassembled WGS sequence"/>
</dbReference>
<comment type="caution">
    <text evidence="1">The sequence shown here is derived from an EMBL/GenBank/DDBJ whole genome shotgun (WGS) entry which is preliminary data.</text>
</comment>
<name>A0A6A4S8I6_SCOMX</name>
<reference evidence="1 2" key="1">
    <citation type="submission" date="2019-06" db="EMBL/GenBank/DDBJ databases">
        <title>Draft genomes of female and male turbot (Scophthalmus maximus).</title>
        <authorList>
            <person name="Xu H."/>
            <person name="Xu X.-W."/>
            <person name="Shao C."/>
            <person name="Chen S."/>
        </authorList>
    </citation>
    <scope>NUCLEOTIDE SEQUENCE [LARGE SCALE GENOMIC DNA]</scope>
    <source>
        <strain evidence="1">Ysfricsl-2016a</strain>
        <tissue evidence="1">Blood</tissue>
    </source>
</reference>
<organism evidence="1 2">
    <name type="scientific">Scophthalmus maximus</name>
    <name type="common">Turbot</name>
    <name type="synonym">Psetta maxima</name>
    <dbReference type="NCBI Taxonomy" id="52904"/>
    <lineage>
        <taxon>Eukaryota</taxon>
        <taxon>Metazoa</taxon>
        <taxon>Chordata</taxon>
        <taxon>Craniata</taxon>
        <taxon>Vertebrata</taxon>
        <taxon>Euteleostomi</taxon>
        <taxon>Actinopterygii</taxon>
        <taxon>Neopterygii</taxon>
        <taxon>Teleostei</taxon>
        <taxon>Neoteleostei</taxon>
        <taxon>Acanthomorphata</taxon>
        <taxon>Carangaria</taxon>
        <taxon>Pleuronectiformes</taxon>
        <taxon>Pleuronectoidei</taxon>
        <taxon>Scophthalmidae</taxon>
        <taxon>Scophthalmus</taxon>
    </lineage>
</organism>
<proteinExistence type="predicted"/>
<dbReference type="AlphaFoldDB" id="A0A6A4S8I6"/>
<evidence type="ECO:0008006" key="3">
    <source>
        <dbReference type="Google" id="ProtNLM"/>
    </source>
</evidence>
<sequence>MADQTVIGKFDEHFVPKRNIIHDRACFHKHVQKPGETVEAFVRNLYELALHCQFGMTTDEQIRDRIVIGIHDNDVSQKLQLEPDLTLEKAIQLARQSEQIEKAEC</sequence>
<evidence type="ECO:0000313" key="1">
    <source>
        <dbReference type="EMBL" id="KAF0029437.1"/>
    </source>
</evidence>
<evidence type="ECO:0000313" key="2">
    <source>
        <dbReference type="Proteomes" id="UP000438429"/>
    </source>
</evidence>
<gene>
    <name evidence="1" type="ORF">F2P81_018542</name>
</gene>
<dbReference type="PANTHER" id="PTHR33198">
    <property type="entry name" value="ANK_REP_REGION DOMAIN-CONTAINING PROTEIN-RELATED"/>
    <property type="match status" value="1"/>
</dbReference>
<protein>
    <recommendedName>
        <fullName evidence="3">Retrotransposon gag domain-containing protein</fullName>
    </recommendedName>
</protein>
<dbReference type="EMBL" id="VEVO01000016">
    <property type="protein sequence ID" value="KAF0029437.1"/>
    <property type="molecule type" value="Genomic_DNA"/>
</dbReference>